<dbReference type="InterPro" id="IPR036282">
    <property type="entry name" value="Glutathione-S-Trfase_C_sf"/>
</dbReference>
<dbReference type="AlphaFoldDB" id="S7Z7C1"/>
<evidence type="ECO:0000313" key="3">
    <source>
        <dbReference type="Proteomes" id="UP000019376"/>
    </source>
</evidence>
<name>S7Z7C1_PENO1</name>
<dbReference type="STRING" id="933388.S7Z7C1"/>
<dbReference type="Gene3D" id="1.20.1050.10">
    <property type="match status" value="1"/>
</dbReference>
<dbReference type="Pfam" id="PF13409">
    <property type="entry name" value="GST_N_2"/>
    <property type="match status" value="1"/>
</dbReference>
<dbReference type="SUPFAM" id="SSF52833">
    <property type="entry name" value="Thioredoxin-like"/>
    <property type="match status" value="1"/>
</dbReference>
<organism evidence="2 3">
    <name type="scientific">Penicillium oxalicum (strain 114-2 / CGMCC 5302)</name>
    <name type="common">Penicillium decumbens</name>
    <dbReference type="NCBI Taxonomy" id="933388"/>
    <lineage>
        <taxon>Eukaryota</taxon>
        <taxon>Fungi</taxon>
        <taxon>Dikarya</taxon>
        <taxon>Ascomycota</taxon>
        <taxon>Pezizomycotina</taxon>
        <taxon>Eurotiomycetes</taxon>
        <taxon>Eurotiomycetidae</taxon>
        <taxon>Eurotiales</taxon>
        <taxon>Aspergillaceae</taxon>
        <taxon>Penicillium</taxon>
    </lineage>
</organism>
<evidence type="ECO:0000313" key="2">
    <source>
        <dbReference type="EMBL" id="EPS26455.1"/>
    </source>
</evidence>
<dbReference type="CDD" id="cd03038">
    <property type="entry name" value="GST_N_etherase_LigE"/>
    <property type="match status" value="1"/>
</dbReference>
<dbReference type="Gene3D" id="3.40.30.10">
    <property type="entry name" value="Glutaredoxin"/>
    <property type="match status" value="1"/>
</dbReference>
<dbReference type="InterPro" id="IPR054416">
    <property type="entry name" value="GST_UstS-like_C"/>
</dbReference>
<sequence>MSDSAQPISFYDIALKPPVKENACSPNPTKARMALNFKGVPYSTTWVPLPDVSKVRRSLNVPPCRKFADGGDFYTLPVIVDPNTGSKIGDSFDIAVYLQKTYPDSGEGNLFPAQNLDYEYKAGAVVAVPLSDLQNEEFADYAKFNQQVDAVFTMHTGLAIQCFPFDPATEEISKAEFARRVGVSSIDELNLTGEAREKVIQSFREALSGLAVLFQRDSSGPFLLGPKANYADLIVGGWLRMMRGVLPTNEWEQLRGWHDGVFARLYDALEVYREMK</sequence>
<dbReference type="InterPro" id="IPR004045">
    <property type="entry name" value="Glutathione_S-Trfase_N"/>
</dbReference>
<gene>
    <name evidence="2" type="ORF">PDE_01392</name>
</gene>
<dbReference type="HOGENOM" id="CLU_011226_4_1_1"/>
<feature type="domain" description="GST N-terminal" evidence="1">
    <location>
        <begin position="15"/>
        <end position="106"/>
    </location>
</feature>
<dbReference type="SUPFAM" id="SSF47616">
    <property type="entry name" value="GST C-terminal domain-like"/>
    <property type="match status" value="1"/>
</dbReference>
<dbReference type="OrthoDB" id="4951845at2759"/>
<evidence type="ECO:0000259" key="1">
    <source>
        <dbReference type="PROSITE" id="PS50404"/>
    </source>
</evidence>
<protein>
    <recommendedName>
        <fullName evidence="1">GST N-terminal domain-containing protein</fullName>
    </recommendedName>
</protein>
<dbReference type="Proteomes" id="UP000019376">
    <property type="component" value="Unassembled WGS sequence"/>
</dbReference>
<accession>S7Z7C1</accession>
<dbReference type="eggNOG" id="ENOG502QQN3">
    <property type="taxonomic scope" value="Eukaryota"/>
</dbReference>
<reference evidence="2 3" key="1">
    <citation type="journal article" date="2013" name="PLoS ONE">
        <title>Genomic and secretomic analyses reveal unique features of the lignocellulolytic enzyme system of Penicillium decumbens.</title>
        <authorList>
            <person name="Liu G."/>
            <person name="Zhang L."/>
            <person name="Wei X."/>
            <person name="Zou G."/>
            <person name="Qin Y."/>
            <person name="Ma L."/>
            <person name="Li J."/>
            <person name="Zheng H."/>
            <person name="Wang S."/>
            <person name="Wang C."/>
            <person name="Xun L."/>
            <person name="Zhao G.-P."/>
            <person name="Zhou Z."/>
            <person name="Qu Y."/>
        </authorList>
    </citation>
    <scope>NUCLEOTIDE SEQUENCE [LARGE SCALE GENOMIC DNA]</scope>
    <source>
        <strain evidence="3">114-2 / CGMCC 5302</strain>
    </source>
</reference>
<dbReference type="Pfam" id="PF22041">
    <property type="entry name" value="GST_C_7"/>
    <property type="match status" value="1"/>
</dbReference>
<dbReference type="PROSITE" id="PS50404">
    <property type="entry name" value="GST_NTER"/>
    <property type="match status" value="1"/>
</dbReference>
<dbReference type="PhylomeDB" id="S7Z7C1"/>
<dbReference type="EMBL" id="KB644409">
    <property type="protein sequence ID" value="EPS26455.1"/>
    <property type="molecule type" value="Genomic_DNA"/>
</dbReference>
<proteinExistence type="predicted"/>
<dbReference type="InterPro" id="IPR036249">
    <property type="entry name" value="Thioredoxin-like_sf"/>
</dbReference>
<keyword evidence="3" id="KW-1185">Reference proteome</keyword>